<dbReference type="InterPro" id="IPR005303">
    <property type="entry name" value="MOCOS_middle"/>
</dbReference>
<feature type="domain" description="MOSC" evidence="1">
    <location>
        <begin position="103"/>
        <end position="244"/>
    </location>
</feature>
<reference evidence="2 3" key="1">
    <citation type="submission" date="2013-04" db="EMBL/GenBank/DDBJ databases">
        <title>Shimia sp. 22II-S11-Z10 Genome Sequencing.</title>
        <authorList>
            <person name="Lai Q."/>
            <person name="Li G."/>
            <person name="Shao Z."/>
        </authorList>
    </citation>
    <scope>NUCLEOTIDE SEQUENCE [LARGE SCALE GENOMIC DNA]</scope>
    <source>
        <strain evidence="3">22II-S11-Z10</strain>
    </source>
</reference>
<evidence type="ECO:0000259" key="1">
    <source>
        <dbReference type="PROSITE" id="PS51340"/>
    </source>
</evidence>
<dbReference type="GO" id="GO:0030151">
    <property type="term" value="F:molybdenum ion binding"/>
    <property type="evidence" value="ECO:0007669"/>
    <property type="project" value="InterPro"/>
</dbReference>
<dbReference type="GO" id="GO:0030170">
    <property type="term" value="F:pyridoxal phosphate binding"/>
    <property type="evidence" value="ECO:0007669"/>
    <property type="project" value="InterPro"/>
</dbReference>
<dbReference type="Gene3D" id="2.40.33.20">
    <property type="entry name" value="PK beta-barrel domain-like"/>
    <property type="match status" value="1"/>
</dbReference>
<proteinExistence type="predicted"/>
<comment type="caution">
    <text evidence="2">The sequence shown here is derived from an EMBL/GenBank/DDBJ whole genome shotgun (WGS) entry which is preliminary data.</text>
</comment>
<keyword evidence="3" id="KW-1185">Reference proteome</keyword>
<dbReference type="Pfam" id="PF03473">
    <property type="entry name" value="MOSC"/>
    <property type="match status" value="1"/>
</dbReference>
<dbReference type="InterPro" id="IPR011037">
    <property type="entry name" value="Pyrv_Knase-like_insert_dom_sf"/>
</dbReference>
<dbReference type="GO" id="GO:0003824">
    <property type="term" value="F:catalytic activity"/>
    <property type="evidence" value="ECO:0007669"/>
    <property type="project" value="InterPro"/>
</dbReference>
<gene>
    <name evidence="2" type="ORF">ATO10_04137</name>
</gene>
<evidence type="ECO:0000313" key="2">
    <source>
        <dbReference type="EMBL" id="KCV82767.1"/>
    </source>
</evidence>
<dbReference type="RefSeq" id="WP_035248542.1">
    <property type="nucleotide sequence ID" value="NZ_AQQY01000002.1"/>
</dbReference>
<dbReference type="PROSITE" id="PS51340">
    <property type="entry name" value="MOSC"/>
    <property type="match status" value="1"/>
</dbReference>
<name>A0A058ZNM6_9RHOB</name>
<dbReference type="AlphaFoldDB" id="A0A058ZNM6"/>
<accession>A0A058ZNM6</accession>
<protein>
    <submittedName>
        <fullName evidence="2">MOSC domain-containing protein-containing protein</fullName>
    </submittedName>
</protein>
<evidence type="ECO:0000313" key="3">
    <source>
        <dbReference type="Proteomes" id="UP000024836"/>
    </source>
</evidence>
<dbReference type="EMBL" id="AQQY01000002">
    <property type="protein sequence ID" value="KCV82767.1"/>
    <property type="molecule type" value="Genomic_DNA"/>
</dbReference>
<dbReference type="Proteomes" id="UP000024836">
    <property type="component" value="Unassembled WGS sequence"/>
</dbReference>
<dbReference type="InterPro" id="IPR005302">
    <property type="entry name" value="MoCF_Sase_C"/>
</dbReference>
<dbReference type="STRING" id="1461693.ATO10_04137"/>
<organism evidence="2 3">
    <name type="scientific">Actibacterium atlanticum</name>
    <dbReference type="NCBI Taxonomy" id="1461693"/>
    <lineage>
        <taxon>Bacteria</taxon>
        <taxon>Pseudomonadati</taxon>
        <taxon>Pseudomonadota</taxon>
        <taxon>Alphaproteobacteria</taxon>
        <taxon>Rhodobacterales</taxon>
        <taxon>Roseobacteraceae</taxon>
        <taxon>Actibacterium</taxon>
    </lineage>
</organism>
<sequence>MPALAQIWRHPIKGVGAEELGQITLSENRPLPLDRAWAILASGTEDTGEWQRCGNFARGCLGPSLMAVTAVVDGDLITLSHPDQSDITVNPETDAQALVDWVAAIYDPERPAPHTLVKAPETGMADAAFPSVSILGRASLDALSEKAGHAMDPRRFRGNLWLDGLAPFEELGWVGRTLRIGDTELRVDEKIDRCRATEVDPNTGLRDTNTLQLLRQHWGHIDFGVKAVVTKGGDIATGDKVEVI</sequence>
<dbReference type="SUPFAM" id="SSF50800">
    <property type="entry name" value="PK beta-barrel domain-like"/>
    <property type="match status" value="1"/>
</dbReference>
<dbReference type="OrthoDB" id="581532at2"/>
<dbReference type="eggNOG" id="COG3217">
    <property type="taxonomic scope" value="Bacteria"/>
</dbReference>
<dbReference type="Pfam" id="PF03476">
    <property type="entry name" value="MOSC_N"/>
    <property type="match status" value="1"/>
</dbReference>
<dbReference type="PATRIC" id="fig|1461693.3.peg.845"/>